<comment type="similarity">
    <text evidence="1">Belongs to the intradiol ring-cleavage dioxygenase family.</text>
</comment>
<evidence type="ECO:0000256" key="3">
    <source>
        <dbReference type="ARBA" id="ARBA00023002"/>
    </source>
</evidence>
<dbReference type="Pfam" id="PF00775">
    <property type="entry name" value="Dioxygenase_C"/>
    <property type="match status" value="1"/>
</dbReference>
<keyword evidence="3 5" id="KW-0560">Oxidoreductase</keyword>
<dbReference type="InterPro" id="IPR015889">
    <property type="entry name" value="Intradiol_dOase_core"/>
</dbReference>
<evidence type="ECO:0000259" key="4">
    <source>
        <dbReference type="Pfam" id="PF00775"/>
    </source>
</evidence>
<dbReference type="PANTHER" id="PTHR33711:SF9">
    <property type="entry name" value="PROTOCATECHUATE 3,4-DIOXYGENASE ALPHA CHAIN"/>
    <property type="match status" value="1"/>
</dbReference>
<comment type="caution">
    <text evidence="5">The sequence shown here is derived from an EMBL/GenBank/DDBJ whole genome shotgun (WGS) entry which is preliminary data.</text>
</comment>
<evidence type="ECO:0000313" key="5">
    <source>
        <dbReference type="EMBL" id="MCI0126957.1"/>
    </source>
</evidence>
<dbReference type="PANTHER" id="PTHR33711">
    <property type="entry name" value="DIOXYGENASE, PUTATIVE (AFU_ORTHOLOGUE AFUA_2G02910)-RELATED"/>
    <property type="match status" value="1"/>
</dbReference>
<dbReference type="CDD" id="cd03463">
    <property type="entry name" value="3_4-PCD_alpha"/>
    <property type="match status" value="1"/>
</dbReference>
<dbReference type="EMBL" id="JALAZD010000001">
    <property type="protein sequence ID" value="MCI0126957.1"/>
    <property type="molecule type" value="Genomic_DNA"/>
</dbReference>
<dbReference type="SUPFAM" id="SSF49482">
    <property type="entry name" value="Aromatic compound dioxygenase"/>
    <property type="match status" value="1"/>
</dbReference>
<organism evidence="5 6">
    <name type="scientific">Paradevosia shaoguanensis</name>
    <dbReference type="NCBI Taxonomy" id="1335043"/>
    <lineage>
        <taxon>Bacteria</taxon>
        <taxon>Pseudomonadati</taxon>
        <taxon>Pseudomonadota</taxon>
        <taxon>Alphaproteobacteria</taxon>
        <taxon>Hyphomicrobiales</taxon>
        <taxon>Devosiaceae</taxon>
        <taxon>Paradevosia</taxon>
    </lineage>
</organism>
<keyword evidence="2" id="KW-0223">Dioxygenase</keyword>
<evidence type="ECO:0000313" key="6">
    <source>
        <dbReference type="Proteomes" id="UP001156140"/>
    </source>
</evidence>
<dbReference type="RefSeq" id="WP_281735644.1">
    <property type="nucleotide sequence ID" value="NZ_JAKETQ010000001.1"/>
</dbReference>
<accession>A0AA41UBC2</accession>
<reference evidence="5" key="1">
    <citation type="submission" date="2022-03" db="EMBL/GenBank/DDBJ databases">
        <title>The complete genome sequence of a Methyloterrigena soli.</title>
        <authorList>
            <person name="Zi Z."/>
        </authorList>
    </citation>
    <scope>NUCLEOTIDE SEQUENCE</scope>
    <source>
        <strain evidence="5">M48</strain>
    </source>
</reference>
<dbReference type="NCBIfam" id="TIGR02423">
    <property type="entry name" value="protocat_alph"/>
    <property type="match status" value="1"/>
</dbReference>
<dbReference type="EC" id="1.13.11.3" evidence="5"/>
<dbReference type="Gene3D" id="2.60.130.10">
    <property type="entry name" value="Aromatic compound dioxygenase"/>
    <property type="match status" value="1"/>
</dbReference>
<dbReference type="GO" id="GO:0008199">
    <property type="term" value="F:ferric iron binding"/>
    <property type="evidence" value="ECO:0007669"/>
    <property type="project" value="InterPro"/>
</dbReference>
<feature type="domain" description="Intradiol ring-cleavage dioxygenases" evidence="4">
    <location>
        <begin position="26"/>
        <end position="194"/>
    </location>
</feature>
<dbReference type="InterPro" id="IPR012786">
    <property type="entry name" value="Protocat_dOase_a"/>
</dbReference>
<evidence type="ECO:0000256" key="2">
    <source>
        <dbReference type="ARBA" id="ARBA00022964"/>
    </source>
</evidence>
<evidence type="ECO:0000256" key="1">
    <source>
        <dbReference type="ARBA" id="ARBA00007825"/>
    </source>
</evidence>
<gene>
    <name evidence="5" type="primary">pcaG</name>
    <name evidence="5" type="ORF">ML536_08970</name>
</gene>
<dbReference type="InterPro" id="IPR000627">
    <property type="entry name" value="Intradiol_dOase_C"/>
</dbReference>
<keyword evidence="6" id="KW-1185">Reference proteome</keyword>
<dbReference type="InterPro" id="IPR050770">
    <property type="entry name" value="Intradiol_RC_Dioxygenase"/>
</dbReference>
<protein>
    <submittedName>
        <fullName evidence="5">Protocatechuate 3,4-dioxygenase subunit alpha</fullName>
        <ecNumber evidence="5">1.13.11.3</ecNumber>
    </submittedName>
</protein>
<sequence length="207" mass="22599">MLNRIAPLKETPSQTGGPYVHIGLVPSFSELHVFQDGDLGATMLTPETRGERIVVTANVYDGSGLPLIDAVVEVWQADADGSHVAAMSPRSNSAPAFTGWGRQATDASGQVRFETIKPGRVPGPDGKPMAPHLTLWIAARGINTGLHTRLYFDDERDANAGDFVLNRIMDPRRRQTLIAARDTQGGMPHYHLNIRLQGDDETVFFDI</sequence>
<dbReference type="Proteomes" id="UP001156140">
    <property type="component" value="Unassembled WGS sequence"/>
</dbReference>
<name>A0AA41UBC2_9HYPH</name>
<dbReference type="AlphaFoldDB" id="A0AA41UBC2"/>
<dbReference type="GO" id="GO:0018578">
    <property type="term" value="F:protocatechuate 3,4-dioxygenase activity"/>
    <property type="evidence" value="ECO:0007669"/>
    <property type="project" value="UniProtKB-EC"/>
</dbReference>
<proteinExistence type="inferred from homology"/>